<evidence type="ECO:0000256" key="6">
    <source>
        <dbReference type="PROSITE-ProRule" id="PRU10010"/>
    </source>
</evidence>
<dbReference type="GO" id="GO:0051287">
    <property type="term" value="F:NAD binding"/>
    <property type="evidence" value="ECO:0007669"/>
    <property type="project" value="InterPro"/>
</dbReference>
<dbReference type="Proteomes" id="UP001199795">
    <property type="component" value="Unassembled WGS sequence"/>
</dbReference>
<reference evidence="8" key="1">
    <citation type="submission" date="2022-01" db="EMBL/GenBank/DDBJ databases">
        <title>Draft genome sequence of Sabulilitoribacter arenilitoris KCTC 52401.</title>
        <authorList>
            <person name="Oh J.-S."/>
        </authorList>
    </citation>
    <scope>NUCLEOTIDE SEQUENCE</scope>
    <source>
        <strain evidence="8">HMF6543</strain>
    </source>
</reference>
<evidence type="ECO:0000313" key="8">
    <source>
        <dbReference type="EMBL" id="MCF7567112.1"/>
    </source>
</evidence>
<evidence type="ECO:0000259" key="7">
    <source>
        <dbReference type="SMART" id="SM00859"/>
    </source>
</evidence>
<dbReference type="PANTHER" id="PTHR32338">
    <property type="entry name" value="N-ACETYL-GAMMA-GLUTAMYL-PHOSPHATE REDUCTASE, CHLOROPLASTIC-RELATED-RELATED"/>
    <property type="match status" value="1"/>
</dbReference>
<dbReference type="RefSeq" id="WP_237238476.1">
    <property type="nucleotide sequence ID" value="NZ_JAKKDU010000002.1"/>
</dbReference>
<evidence type="ECO:0000313" key="9">
    <source>
        <dbReference type="Proteomes" id="UP001199795"/>
    </source>
</evidence>
<dbReference type="GO" id="GO:0005737">
    <property type="term" value="C:cytoplasm"/>
    <property type="evidence" value="ECO:0007669"/>
    <property type="project" value="UniProtKB-SubCell"/>
</dbReference>
<dbReference type="Gene3D" id="3.40.50.720">
    <property type="entry name" value="NAD(P)-binding Rossmann-like Domain"/>
    <property type="match status" value="1"/>
</dbReference>
<evidence type="ECO:0000256" key="2">
    <source>
        <dbReference type="ARBA" id="ARBA00022605"/>
    </source>
</evidence>
<dbReference type="Pfam" id="PF01118">
    <property type="entry name" value="Semialdhyde_dh"/>
    <property type="match status" value="1"/>
</dbReference>
<dbReference type="SMART" id="SM00859">
    <property type="entry name" value="Semialdhyde_dh"/>
    <property type="match status" value="1"/>
</dbReference>
<dbReference type="PANTHER" id="PTHR32338:SF10">
    <property type="entry name" value="N-ACETYL-GAMMA-GLUTAMYL-PHOSPHATE REDUCTASE, CHLOROPLASTIC-RELATED"/>
    <property type="match status" value="1"/>
</dbReference>
<evidence type="ECO:0000256" key="1">
    <source>
        <dbReference type="ARBA" id="ARBA00022571"/>
    </source>
</evidence>
<sequence length="331" mass="36309">MINVGIIGGAGYTAGELIRLLINHPEVEIDFVFSTSNAGNNITKIHQDLVGSLELKFTDTVNPNVDVLFLCLGHGNSVKFLSANTFSDTTKIIDLGNDFRLESNKVFTSTGSTQIKTFVYGLPELNKGAIVNANYIANPGCFATAIQLGLLPLANAGLINNDVHVNAVTGATGAGTSLSATTHYTWRDNNFSYYKPFTHQHLGEINQSVNQLQNDFSSEIIFMPNRGNFSRGIFATIYTDFEGTVEDAKAIYKPFYKDAKFTFVSDDFLHMKQVVNTNKCLVHLHKHNNKLLITSTIDNLLKGASGQAVQNMNLMFGLEESTGLELKGTYF</sequence>
<dbReference type="InterPro" id="IPR000706">
    <property type="entry name" value="AGPR_type-1"/>
</dbReference>
<name>A0AAE3JKI9_9FLAO</name>
<comment type="subcellular location">
    <subcellularLocation>
        <location evidence="5">Cytoplasm</location>
    </subcellularLocation>
</comment>
<dbReference type="GO" id="GO:0003942">
    <property type="term" value="F:N-acetyl-gamma-glutamyl-phosphate reductase activity"/>
    <property type="evidence" value="ECO:0007669"/>
    <property type="project" value="UniProtKB-UniRule"/>
</dbReference>
<comment type="function">
    <text evidence="5">Catalyzes the NADPH-dependent reduction of N-acetyl-5-glutamyl phosphate to yield N-acetyl-L-glutamate 5-semialdehyde.</text>
</comment>
<dbReference type="NCBIfam" id="TIGR01850">
    <property type="entry name" value="argC"/>
    <property type="match status" value="1"/>
</dbReference>
<keyword evidence="1 5" id="KW-0055">Arginine biosynthesis</keyword>
<dbReference type="EC" id="1.2.1.38" evidence="5"/>
<comment type="similarity">
    <text evidence="5">Belongs to the NAGSA dehydrogenase family. Type 1 subfamily.</text>
</comment>
<dbReference type="InterPro" id="IPR058924">
    <property type="entry name" value="AGPR_dimerisation_dom"/>
</dbReference>
<dbReference type="GO" id="GO:0070401">
    <property type="term" value="F:NADP+ binding"/>
    <property type="evidence" value="ECO:0007669"/>
    <property type="project" value="InterPro"/>
</dbReference>
<comment type="caution">
    <text evidence="8">The sequence shown here is derived from an EMBL/GenBank/DDBJ whole genome shotgun (WGS) entry which is preliminary data.</text>
</comment>
<dbReference type="SUPFAM" id="SSF51735">
    <property type="entry name" value="NAD(P)-binding Rossmann-fold domains"/>
    <property type="match status" value="1"/>
</dbReference>
<comment type="pathway">
    <text evidence="5">Amino-acid biosynthesis; L-arginine biosynthesis; N(2)-acetyl-L-ornithine from L-glutamate: step 3/4.</text>
</comment>
<dbReference type="EMBL" id="JAKKDU010000002">
    <property type="protein sequence ID" value="MCF7567112.1"/>
    <property type="molecule type" value="Genomic_DNA"/>
</dbReference>
<keyword evidence="5" id="KW-0963">Cytoplasm</keyword>
<dbReference type="InterPro" id="IPR023013">
    <property type="entry name" value="AGPR_AS"/>
</dbReference>
<evidence type="ECO:0000256" key="5">
    <source>
        <dbReference type="HAMAP-Rule" id="MF_00150"/>
    </source>
</evidence>
<evidence type="ECO:0000256" key="4">
    <source>
        <dbReference type="ARBA" id="ARBA00023002"/>
    </source>
</evidence>
<protein>
    <recommendedName>
        <fullName evidence="5">N-acetyl-gamma-glutamyl-phosphate reductase</fullName>
        <shortName evidence="5">AGPR</shortName>
        <ecNumber evidence="5">1.2.1.38</ecNumber>
    </recommendedName>
    <alternativeName>
        <fullName evidence="5">N-acetyl-glutamate semialdehyde dehydrogenase</fullName>
        <shortName evidence="5">NAGSA dehydrogenase</shortName>
    </alternativeName>
</protein>
<evidence type="ECO:0000256" key="3">
    <source>
        <dbReference type="ARBA" id="ARBA00022857"/>
    </source>
</evidence>
<feature type="domain" description="Semialdehyde dehydrogenase NAD-binding" evidence="7">
    <location>
        <begin position="3"/>
        <end position="133"/>
    </location>
</feature>
<feature type="active site" evidence="5 6">
    <location>
        <position position="141"/>
    </location>
</feature>
<dbReference type="Pfam" id="PF22698">
    <property type="entry name" value="Semialdhyde_dhC_1"/>
    <property type="match status" value="1"/>
</dbReference>
<dbReference type="CDD" id="cd23934">
    <property type="entry name" value="AGPR_1_C"/>
    <property type="match status" value="1"/>
</dbReference>
<keyword evidence="9" id="KW-1185">Reference proteome</keyword>
<accession>A0AAE3JKI9</accession>
<keyword evidence="2 5" id="KW-0028">Amino-acid biosynthesis</keyword>
<keyword evidence="4 5" id="KW-0560">Oxidoreductase</keyword>
<keyword evidence="3 5" id="KW-0521">NADP</keyword>
<dbReference type="InterPro" id="IPR036291">
    <property type="entry name" value="NAD(P)-bd_dom_sf"/>
</dbReference>
<dbReference type="InterPro" id="IPR050085">
    <property type="entry name" value="AGPR"/>
</dbReference>
<dbReference type="HAMAP" id="MF_00150">
    <property type="entry name" value="ArgC_type1"/>
    <property type="match status" value="1"/>
</dbReference>
<dbReference type="SUPFAM" id="SSF55347">
    <property type="entry name" value="Glyceraldehyde-3-phosphate dehydrogenase-like, C-terminal domain"/>
    <property type="match status" value="1"/>
</dbReference>
<gene>
    <name evidence="5 8" type="primary">argC</name>
    <name evidence="8" type="ORF">L3X37_01865</name>
</gene>
<dbReference type="PROSITE" id="PS01224">
    <property type="entry name" value="ARGC"/>
    <property type="match status" value="1"/>
</dbReference>
<dbReference type="InterPro" id="IPR000534">
    <property type="entry name" value="Semialdehyde_DH_NAD-bd"/>
</dbReference>
<dbReference type="CDD" id="cd17895">
    <property type="entry name" value="AGPR_1_N"/>
    <property type="match status" value="1"/>
</dbReference>
<proteinExistence type="inferred from homology"/>
<organism evidence="8 9">
    <name type="scientific">Wocania arenilitoris</name>
    <dbReference type="NCBI Taxonomy" id="2044858"/>
    <lineage>
        <taxon>Bacteria</taxon>
        <taxon>Pseudomonadati</taxon>
        <taxon>Bacteroidota</taxon>
        <taxon>Flavobacteriia</taxon>
        <taxon>Flavobacteriales</taxon>
        <taxon>Flavobacteriaceae</taxon>
        <taxon>Wocania</taxon>
    </lineage>
</organism>
<comment type="catalytic activity">
    <reaction evidence="5">
        <text>N-acetyl-L-glutamate 5-semialdehyde + phosphate + NADP(+) = N-acetyl-L-glutamyl 5-phosphate + NADPH + H(+)</text>
        <dbReference type="Rhea" id="RHEA:21588"/>
        <dbReference type="ChEBI" id="CHEBI:15378"/>
        <dbReference type="ChEBI" id="CHEBI:29123"/>
        <dbReference type="ChEBI" id="CHEBI:43474"/>
        <dbReference type="ChEBI" id="CHEBI:57783"/>
        <dbReference type="ChEBI" id="CHEBI:57936"/>
        <dbReference type="ChEBI" id="CHEBI:58349"/>
        <dbReference type="EC" id="1.2.1.38"/>
    </reaction>
</comment>
<dbReference type="AlphaFoldDB" id="A0AAE3JKI9"/>
<dbReference type="GO" id="GO:0006526">
    <property type="term" value="P:L-arginine biosynthetic process"/>
    <property type="evidence" value="ECO:0007669"/>
    <property type="project" value="UniProtKB-UniRule"/>
</dbReference>
<dbReference type="Gene3D" id="3.30.360.10">
    <property type="entry name" value="Dihydrodipicolinate Reductase, domain 2"/>
    <property type="match status" value="1"/>
</dbReference>